<dbReference type="SUPFAM" id="SSF51726">
    <property type="entry name" value="UROD/MetE-like"/>
    <property type="match status" value="1"/>
</dbReference>
<reference evidence="1" key="2">
    <citation type="journal article" date="2021" name="PeerJ">
        <title>Extensive microbial diversity within the chicken gut microbiome revealed by metagenomics and culture.</title>
        <authorList>
            <person name="Gilroy R."/>
            <person name="Ravi A."/>
            <person name="Getino M."/>
            <person name="Pursley I."/>
            <person name="Horton D.L."/>
            <person name="Alikhan N.F."/>
            <person name="Baker D."/>
            <person name="Gharbi K."/>
            <person name="Hall N."/>
            <person name="Watson M."/>
            <person name="Adriaenssens E.M."/>
            <person name="Foster-Nyarko E."/>
            <person name="Jarju S."/>
            <person name="Secka A."/>
            <person name="Antonio M."/>
            <person name="Oren A."/>
            <person name="Chaudhuri R.R."/>
            <person name="La Ragione R."/>
            <person name="Hildebrand F."/>
            <person name="Pallen M.J."/>
        </authorList>
    </citation>
    <scope>NUCLEOTIDE SEQUENCE</scope>
    <source>
        <strain evidence="1">6086</strain>
    </source>
</reference>
<name>A0A9D1FQP8_9FIRM</name>
<dbReference type="Gene3D" id="3.20.20.210">
    <property type="match status" value="1"/>
</dbReference>
<comment type="caution">
    <text evidence="1">The sequence shown here is derived from an EMBL/GenBank/DDBJ whole genome shotgun (WGS) entry which is preliminary data.</text>
</comment>
<dbReference type="EMBL" id="DVJM01000028">
    <property type="protein sequence ID" value="HIS78109.1"/>
    <property type="molecule type" value="Genomic_DNA"/>
</dbReference>
<evidence type="ECO:0000313" key="2">
    <source>
        <dbReference type="Proteomes" id="UP000824141"/>
    </source>
</evidence>
<dbReference type="Proteomes" id="UP000824141">
    <property type="component" value="Unassembled WGS sequence"/>
</dbReference>
<sequence>MGMENMCFAMYDYPELFHKMMDQLSDDYLAYYEFLRGEGLLLPTTGYEMVSQGSRCFTDDLPSGGISGPGDVWGFMDSQETVSISPDMYGEFIFPYYKKIAQTFGLLSYGCCEPVDPV</sequence>
<organism evidence="1 2">
    <name type="scientific">Candidatus Caccousia stercoris</name>
    <dbReference type="NCBI Taxonomy" id="2840723"/>
    <lineage>
        <taxon>Bacteria</taxon>
        <taxon>Bacillati</taxon>
        <taxon>Bacillota</taxon>
        <taxon>Clostridia</taxon>
        <taxon>Eubacteriales</taxon>
        <taxon>Oscillospiraceae</taxon>
        <taxon>Oscillospiraceae incertae sedis</taxon>
        <taxon>Candidatus Caccousia</taxon>
    </lineage>
</organism>
<protein>
    <submittedName>
        <fullName evidence="1">Uncharacterized protein</fullName>
    </submittedName>
</protein>
<gene>
    <name evidence="1" type="ORF">IAD03_01950</name>
</gene>
<dbReference type="AlphaFoldDB" id="A0A9D1FQP8"/>
<proteinExistence type="predicted"/>
<evidence type="ECO:0000313" key="1">
    <source>
        <dbReference type="EMBL" id="HIS78109.1"/>
    </source>
</evidence>
<reference evidence="1" key="1">
    <citation type="submission" date="2020-10" db="EMBL/GenBank/DDBJ databases">
        <authorList>
            <person name="Gilroy R."/>
        </authorList>
    </citation>
    <scope>NUCLEOTIDE SEQUENCE</scope>
    <source>
        <strain evidence="1">6086</strain>
    </source>
</reference>
<dbReference type="InterPro" id="IPR038071">
    <property type="entry name" value="UROD/MetE-like_sf"/>
</dbReference>
<accession>A0A9D1FQP8</accession>